<organism evidence="1 2">
    <name type="scientific">Callosobruchus maculatus</name>
    <name type="common">Southern cowpea weevil</name>
    <name type="synonym">Pulse bruchid</name>
    <dbReference type="NCBI Taxonomy" id="64391"/>
    <lineage>
        <taxon>Eukaryota</taxon>
        <taxon>Metazoa</taxon>
        <taxon>Ecdysozoa</taxon>
        <taxon>Arthropoda</taxon>
        <taxon>Hexapoda</taxon>
        <taxon>Insecta</taxon>
        <taxon>Pterygota</taxon>
        <taxon>Neoptera</taxon>
        <taxon>Endopterygota</taxon>
        <taxon>Coleoptera</taxon>
        <taxon>Polyphaga</taxon>
        <taxon>Cucujiformia</taxon>
        <taxon>Chrysomeloidea</taxon>
        <taxon>Chrysomelidae</taxon>
        <taxon>Bruchinae</taxon>
        <taxon>Bruchini</taxon>
        <taxon>Callosobruchus</taxon>
    </lineage>
</organism>
<name>A0A653DAF6_CALMS</name>
<keyword evidence="2" id="KW-1185">Reference proteome</keyword>
<dbReference type="EMBL" id="CAACVG010010991">
    <property type="protein sequence ID" value="VEN57164.1"/>
    <property type="molecule type" value="Genomic_DNA"/>
</dbReference>
<accession>A0A653DAF6</accession>
<sequence>MWLTSGQSLADAFCRCDPLSSTRSINLIEEVLRKNIIQWVKDWAHFCICKTLYFFLLQVTVFGQKSRQPSVLWLNLNCSNSLEEFWFYITNKVRRMKISTYFYYHSTLEMLVILTEAYSSLTYA</sequence>
<reference evidence="1 2" key="1">
    <citation type="submission" date="2019-01" db="EMBL/GenBank/DDBJ databases">
        <authorList>
            <person name="Sayadi A."/>
        </authorList>
    </citation>
    <scope>NUCLEOTIDE SEQUENCE [LARGE SCALE GENOMIC DNA]</scope>
</reference>
<protein>
    <submittedName>
        <fullName evidence="1">Uncharacterized protein</fullName>
    </submittedName>
</protein>
<proteinExistence type="predicted"/>
<gene>
    <name evidence="1" type="ORF">CALMAC_LOCUS15846</name>
</gene>
<evidence type="ECO:0000313" key="2">
    <source>
        <dbReference type="Proteomes" id="UP000410492"/>
    </source>
</evidence>
<dbReference type="AlphaFoldDB" id="A0A653DAF6"/>
<evidence type="ECO:0000313" key="1">
    <source>
        <dbReference type="EMBL" id="VEN57164.1"/>
    </source>
</evidence>
<dbReference type="Proteomes" id="UP000410492">
    <property type="component" value="Unassembled WGS sequence"/>
</dbReference>